<evidence type="ECO:0000259" key="1">
    <source>
        <dbReference type="SMART" id="SM00646"/>
    </source>
</evidence>
<dbReference type="EMBL" id="JAARPT010000006">
    <property type="protein sequence ID" value="MBC1402153.1"/>
    <property type="molecule type" value="Genomic_DNA"/>
</dbReference>
<sequence length="327" mass="36319">MINLKINELVLAIFAGHGGVDGGASSAYGKESEKALELMLEATKYAKSLGIKVINNRVANVARNISADAKKANNAKVDAVIEIHFDSATATAQGTTGFYAEGSASSKSIAKKVNDRVDDYFRDRDIKPDTSTRHGRLGILRETNAPAMLLETCFISNKEDMITYKDKKILIAQAIVHGALDYFGIPLPQASKKGKQWLYAKKNLYILQGAGDWNSKLAFTLPQHAAVQVDWDDLKNGWFKINYQGKTGYYSASVAHYFDTVNPNVVYVCQDDLLFRAEPKWGDKPSFRRKKGETINVVGKEKNGWLKCTLGTKYGYLPDDTKYLKKK</sequence>
<dbReference type="PANTHER" id="PTHR30404">
    <property type="entry name" value="N-ACETYLMURAMOYL-L-ALANINE AMIDASE"/>
    <property type="match status" value="1"/>
</dbReference>
<evidence type="ECO:0000313" key="3">
    <source>
        <dbReference type="EMBL" id="MBC1617885.1"/>
    </source>
</evidence>
<dbReference type="SUPFAM" id="SSF53187">
    <property type="entry name" value="Zn-dependent exopeptidases"/>
    <property type="match status" value="1"/>
</dbReference>
<organism evidence="2 4">
    <name type="scientific">Listeria booriae</name>
    <dbReference type="NCBI Taxonomy" id="1552123"/>
    <lineage>
        <taxon>Bacteria</taxon>
        <taxon>Bacillati</taxon>
        <taxon>Bacillota</taxon>
        <taxon>Bacilli</taxon>
        <taxon>Bacillales</taxon>
        <taxon>Listeriaceae</taxon>
        <taxon>Listeria</taxon>
    </lineage>
</organism>
<gene>
    <name evidence="2" type="ORF">HB836_11240</name>
    <name evidence="3" type="ORF">HB904_17035</name>
</gene>
<dbReference type="GO" id="GO:0030288">
    <property type="term" value="C:outer membrane-bounded periplasmic space"/>
    <property type="evidence" value="ECO:0007669"/>
    <property type="project" value="TreeGrafter"/>
</dbReference>
<dbReference type="InterPro" id="IPR002508">
    <property type="entry name" value="MurNAc-LAA_cat"/>
</dbReference>
<reference evidence="4 5" key="1">
    <citation type="submission" date="2020-03" db="EMBL/GenBank/DDBJ databases">
        <title>Soil Listeria distribution.</title>
        <authorList>
            <person name="Liao J."/>
            <person name="Wiedmann M."/>
        </authorList>
    </citation>
    <scope>NUCLEOTIDE SEQUENCE [LARGE SCALE GENOMIC DNA]</scope>
    <source>
        <strain evidence="3 5">FSL L7-1299</strain>
        <strain evidence="2 4">FSL L7-1658</strain>
    </source>
</reference>
<dbReference type="InterPro" id="IPR050695">
    <property type="entry name" value="N-acetylmuramoyl_amidase_3"/>
</dbReference>
<name>A0A841YPU8_9LIST</name>
<accession>A0A841YPU8</accession>
<dbReference type="EMBL" id="JAARSH010000015">
    <property type="protein sequence ID" value="MBC1617885.1"/>
    <property type="molecule type" value="Genomic_DNA"/>
</dbReference>
<evidence type="ECO:0000313" key="2">
    <source>
        <dbReference type="EMBL" id="MBC1402153.1"/>
    </source>
</evidence>
<evidence type="ECO:0000313" key="5">
    <source>
        <dbReference type="Proteomes" id="UP000574104"/>
    </source>
</evidence>
<dbReference type="GO" id="GO:0008745">
    <property type="term" value="F:N-acetylmuramoyl-L-alanine amidase activity"/>
    <property type="evidence" value="ECO:0007669"/>
    <property type="project" value="InterPro"/>
</dbReference>
<feature type="domain" description="MurNAc-LAA" evidence="1">
    <location>
        <begin position="69"/>
        <end position="180"/>
    </location>
</feature>
<dbReference type="Proteomes" id="UP000574104">
    <property type="component" value="Unassembled WGS sequence"/>
</dbReference>
<dbReference type="GO" id="GO:0009253">
    <property type="term" value="P:peptidoglycan catabolic process"/>
    <property type="evidence" value="ECO:0007669"/>
    <property type="project" value="InterPro"/>
</dbReference>
<dbReference type="Proteomes" id="UP000544413">
    <property type="component" value="Unassembled WGS sequence"/>
</dbReference>
<protein>
    <recommendedName>
        <fullName evidence="1">MurNAc-LAA domain-containing protein</fullName>
    </recommendedName>
</protein>
<dbReference type="Pfam" id="PF01520">
    <property type="entry name" value="Amidase_3"/>
    <property type="match status" value="1"/>
</dbReference>
<dbReference type="SMART" id="SM00646">
    <property type="entry name" value="Ami_3"/>
    <property type="match status" value="1"/>
</dbReference>
<comment type="caution">
    <text evidence="2">The sequence shown here is derived from an EMBL/GenBank/DDBJ whole genome shotgun (WGS) entry which is preliminary data.</text>
</comment>
<dbReference type="Gene3D" id="2.30.30.40">
    <property type="entry name" value="SH3 Domains"/>
    <property type="match status" value="1"/>
</dbReference>
<dbReference type="AlphaFoldDB" id="A0A841YPU8"/>
<dbReference type="CDD" id="cd02696">
    <property type="entry name" value="MurNAc-LAA"/>
    <property type="match status" value="1"/>
</dbReference>
<dbReference type="Gene3D" id="3.40.630.40">
    <property type="entry name" value="Zn-dependent exopeptidases"/>
    <property type="match status" value="1"/>
</dbReference>
<dbReference type="PANTHER" id="PTHR30404:SF8">
    <property type="entry name" value="AUTOLYSIN PH-RELATED"/>
    <property type="match status" value="1"/>
</dbReference>
<evidence type="ECO:0000313" key="4">
    <source>
        <dbReference type="Proteomes" id="UP000544413"/>
    </source>
</evidence>
<proteinExistence type="predicted"/>